<sequence length="86" mass="10087">MRLYDTWECKAFCLKLYQGTVNKQILNIKGISFIKERLLGIFNSNSRVELEIMNDMRGYTELWQYVKVSIVKTARSILLTHATIQV</sequence>
<evidence type="ECO:0000313" key="2">
    <source>
        <dbReference type="Proteomes" id="UP000186391"/>
    </source>
</evidence>
<comment type="caution">
    <text evidence="1">The sequence shown here is derived from an EMBL/GenBank/DDBJ whole genome shotgun (WGS) entry which is preliminary data.</text>
</comment>
<protein>
    <submittedName>
        <fullName evidence="1">Uncharacterized protein</fullName>
    </submittedName>
</protein>
<reference evidence="1 2" key="1">
    <citation type="submission" date="2016-11" db="EMBL/GenBank/DDBJ databases">
        <title>Draft Genome Sequences of Nine Cyanobacterial Strains from Diverse Habitats.</title>
        <authorList>
            <person name="Zhu T."/>
            <person name="Hou S."/>
            <person name="Lu X."/>
            <person name="Hess W.R."/>
        </authorList>
    </citation>
    <scope>NUCLEOTIDE SEQUENCE [LARGE SCALE GENOMIC DNA]</scope>
    <source>
        <strain evidence="1 2">NIES-592</strain>
    </source>
</reference>
<gene>
    <name evidence="1" type="ORF">NIES592_11305</name>
</gene>
<evidence type="ECO:0000313" key="1">
    <source>
        <dbReference type="EMBL" id="OKH13918.1"/>
    </source>
</evidence>
<dbReference type="AlphaFoldDB" id="A0A1U7GZD9"/>
<dbReference type="Proteomes" id="UP000186391">
    <property type="component" value="Unassembled WGS sequence"/>
</dbReference>
<accession>A0A1U7GZD9</accession>
<dbReference type="EMBL" id="MRCA01000005">
    <property type="protein sequence ID" value="OKH13918.1"/>
    <property type="molecule type" value="Genomic_DNA"/>
</dbReference>
<organism evidence="1 2">
    <name type="scientific">Fischerella major NIES-592</name>
    <dbReference type="NCBI Taxonomy" id="210994"/>
    <lineage>
        <taxon>Bacteria</taxon>
        <taxon>Bacillati</taxon>
        <taxon>Cyanobacteriota</taxon>
        <taxon>Cyanophyceae</taxon>
        <taxon>Nostocales</taxon>
        <taxon>Hapalosiphonaceae</taxon>
        <taxon>Fischerella</taxon>
    </lineage>
</organism>
<keyword evidence="2" id="KW-1185">Reference proteome</keyword>
<name>A0A1U7GZD9_9CYAN</name>
<proteinExistence type="predicted"/>